<reference evidence="1 2" key="1">
    <citation type="submission" date="2015-09" db="EMBL/GenBank/DDBJ databases">
        <authorList>
            <consortium name="Pathogen Informatics"/>
        </authorList>
    </citation>
    <scope>NUCLEOTIDE SEQUENCE [LARGE SCALE GENOMIC DNA]</scope>
    <source>
        <strain evidence="1 2">2789STDY5834847</strain>
    </source>
</reference>
<evidence type="ECO:0000313" key="2">
    <source>
        <dbReference type="Proteomes" id="UP000095614"/>
    </source>
</evidence>
<name>A0A174HQ42_BACUN</name>
<protein>
    <submittedName>
        <fullName evidence="1">Uncharacterized protein</fullName>
    </submittedName>
</protein>
<dbReference type="AlphaFoldDB" id="A0A174HQ42"/>
<accession>A0A174HQ42</accession>
<organism evidence="1 2">
    <name type="scientific">Bacteroides uniformis</name>
    <dbReference type="NCBI Taxonomy" id="820"/>
    <lineage>
        <taxon>Bacteria</taxon>
        <taxon>Pseudomonadati</taxon>
        <taxon>Bacteroidota</taxon>
        <taxon>Bacteroidia</taxon>
        <taxon>Bacteroidales</taxon>
        <taxon>Bacteroidaceae</taxon>
        <taxon>Bacteroides</taxon>
    </lineage>
</organism>
<evidence type="ECO:0000313" key="1">
    <source>
        <dbReference type="EMBL" id="CUO75646.1"/>
    </source>
</evidence>
<dbReference type="Proteomes" id="UP000095614">
    <property type="component" value="Unassembled WGS sequence"/>
</dbReference>
<dbReference type="EMBL" id="CZAF01000004">
    <property type="protein sequence ID" value="CUO75646.1"/>
    <property type="molecule type" value="Genomic_DNA"/>
</dbReference>
<gene>
    <name evidence="1" type="ORF">ERS852462_01436</name>
</gene>
<sequence length="89" mass="10454">MKYPISACRKLRKVVVKSGDLLDEAILGVLPQQYLCTIKQSARRGGRLKGEYSKNYNGLLVGKTDLTFEWCYKRHKWLYKWKNCVHTIF</sequence>
<proteinExistence type="predicted"/>